<evidence type="ECO:0000313" key="2">
    <source>
        <dbReference type="EMBL" id="MFD2730163.1"/>
    </source>
</evidence>
<gene>
    <name evidence="2" type="ORF">ACFSSE_00440</name>
</gene>
<keyword evidence="3" id="KW-1185">Reference proteome</keyword>
<organism evidence="2 3">
    <name type="scientific">Pedobacter alpinus</name>
    <dbReference type="NCBI Taxonomy" id="1590643"/>
    <lineage>
        <taxon>Bacteria</taxon>
        <taxon>Pseudomonadati</taxon>
        <taxon>Bacteroidota</taxon>
        <taxon>Sphingobacteriia</taxon>
        <taxon>Sphingobacteriales</taxon>
        <taxon>Sphingobacteriaceae</taxon>
        <taxon>Pedobacter</taxon>
    </lineage>
</organism>
<dbReference type="EMBL" id="JBHULV010000003">
    <property type="protein sequence ID" value="MFD2730163.1"/>
    <property type="molecule type" value="Genomic_DNA"/>
</dbReference>
<keyword evidence="1" id="KW-0732">Signal</keyword>
<name>A0ABW5TN32_9SPHI</name>
<evidence type="ECO:0000313" key="3">
    <source>
        <dbReference type="Proteomes" id="UP001597546"/>
    </source>
</evidence>
<protein>
    <submittedName>
        <fullName evidence="2">Uncharacterized protein</fullName>
    </submittedName>
</protein>
<accession>A0ABW5TN32</accession>
<dbReference type="RefSeq" id="WP_379041185.1">
    <property type="nucleotide sequence ID" value="NZ_JBHSKW010000008.1"/>
</dbReference>
<feature type="chain" id="PRO_5045812300" evidence="1">
    <location>
        <begin position="21"/>
        <end position="297"/>
    </location>
</feature>
<evidence type="ECO:0000256" key="1">
    <source>
        <dbReference type="SAM" id="SignalP"/>
    </source>
</evidence>
<proteinExistence type="predicted"/>
<sequence length="297" mass="34286">MKHKSLLVLAIILLSLKSFAQNDLLERLQVLQNKTVKYYNIDNYLITSEIFNSDLNDKRLNILYRKYDIKTKDLKSKNPEIPYNHIYIKKENSVSDQLTQKNSYYFVENKDKMTVIIRFSNMTSIDQDLEKKMVNLIVENTIPKENYASLRIDSINFAGRNIKLNNSCYWTNVNTVQCPYLGEMNWSLHSDLNSAQTALDNQLLITKTKKGIKIIYDELVEVEFEGTPTKAKKVVIDFNGGTSLLLGITGNKTLTVYYVAENIRNHYLACVLSFWNNDDITSTGLPQLLNQVMKINN</sequence>
<comment type="caution">
    <text evidence="2">The sequence shown here is derived from an EMBL/GenBank/DDBJ whole genome shotgun (WGS) entry which is preliminary data.</text>
</comment>
<feature type="signal peptide" evidence="1">
    <location>
        <begin position="1"/>
        <end position="20"/>
    </location>
</feature>
<reference evidence="3" key="1">
    <citation type="journal article" date="2019" name="Int. J. Syst. Evol. Microbiol.">
        <title>The Global Catalogue of Microorganisms (GCM) 10K type strain sequencing project: providing services to taxonomists for standard genome sequencing and annotation.</title>
        <authorList>
            <consortium name="The Broad Institute Genomics Platform"/>
            <consortium name="The Broad Institute Genome Sequencing Center for Infectious Disease"/>
            <person name="Wu L."/>
            <person name="Ma J."/>
        </authorList>
    </citation>
    <scope>NUCLEOTIDE SEQUENCE [LARGE SCALE GENOMIC DNA]</scope>
    <source>
        <strain evidence="3">KCTC 42456</strain>
    </source>
</reference>
<dbReference type="Proteomes" id="UP001597546">
    <property type="component" value="Unassembled WGS sequence"/>
</dbReference>